<dbReference type="GO" id="GO:0008143">
    <property type="term" value="F:poly(A) binding"/>
    <property type="evidence" value="ECO:0007669"/>
    <property type="project" value="TreeGrafter"/>
</dbReference>
<feature type="compositionally biased region" description="Acidic residues" evidence="3">
    <location>
        <begin position="38"/>
        <end position="51"/>
    </location>
</feature>
<accession>W7UCN7</accession>
<gene>
    <name evidence="5" type="ORF">Naga_100013g14</name>
</gene>
<feature type="region of interest" description="Disordered" evidence="3">
    <location>
        <begin position="1"/>
        <end position="69"/>
    </location>
</feature>
<keyword evidence="6" id="KW-1185">Reference proteome</keyword>
<evidence type="ECO:0000259" key="4">
    <source>
        <dbReference type="PROSITE" id="PS50102"/>
    </source>
</evidence>
<evidence type="ECO:0000313" key="6">
    <source>
        <dbReference type="Proteomes" id="UP000019335"/>
    </source>
</evidence>
<organism evidence="5 6">
    <name type="scientific">Nannochloropsis gaditana</name>
    <dbReference type="NCBI Taxonomy" id="72520"/>
    <lineage>
        <taxon>Eukaryota</taxon>
        <taxon>Sar</taxon>
        <taxon>Stramenopiles</taxon>
        <taxon>Ochrophyta</taxon>
        <taxon>Eustigmatophyceae</taxon>
        <taxon>Eustigmatales</taxon>
        <taxon>Monodopsidaceae</taxon>
        <taxon>Nannochloropsis</taxon>
    </lineage>
</organism>
<feature type="compositionally biased region" description="Acidic residues" evidence="3">
    <location>
        <begin position="15"/>
        <end position="31"/>
    </location>
</feature>
<dbReference type="AlphaFoldDB" id="W7UCN7"/>
<reference evidence="5 6" key="1">
    <citation type="journal article" date="2014" name="Mol. Plant">
        <title>Chromosome Scale Genome Assembly and Transcriptome Profiling of Nannochloropsis gaditana in Nitrogen Depletion.</title>
        <authorList>
            <person name="Corteggiani Carpinelli E."/>
            <person name="Telatin A."/>
            <person name="Vitulo N."/>
            <person name="Forcato C."/>
            <person name="D'Angelo M."/>
            <person name="Schiavon R."/>
            <person name="Vezzi A."/>
            <person name="Giacometti G.M."/>
            <person name="Morosinotto T."/>
            <person name="Valle G."/>
        </authorList>
    </citation>
    <scope>NUCLEOTIDE SEQUENCE [LARGE SCALE GENOMIC DNA]</scope>
    <source>
        <strain evidence="5 6">B-31</strain>
    </source>
</reference>
<dbReference type="OrthoDB" id="4726at2759"/>
<dbReference type="SMART" id="SM00360">
    <property type="entry name" value="RRM"/>
    <property type="match status" value="1"/>
</dbReference>
<dbReference type="PANTHER" id="PTHR23236">
    <property type="entry name" value="EUKARYOTIC TRANSLATION INITIATION FACTOR 4B/4H"/>
    <property type="match status" value="1"/>
</dbReference>
<name>W7UCN7_9STRA</name>
<dbReference type="Pfam" id="PF00076">
    <property type="entry name" value="RRM_1"/>
    <property type="match status" value="1"/>
</dbReference>
<comment type="caution">
    <text evidence="5">The sequence shown here is derived from an EMBL/GenBank/DDBJ whole genome shotgun (WGS) entry which is preliminary data.</text>
</comment>
<sequence length="247" mass="26755">MSAEAQLAAGVEEQGGGEEEEEYYEEEEDPGMDGAVPGEDEQREGDNEGQDDGTGAATHDDPEHLAAELQRQQEKIRQEEEKLKEMMKDVEASSAGAVGAAGGVEEGANGEANAAGQAAIDENSIYVGQVDYEVTPEELQAHFQDCGTINRVTILCDKHTGRPKGFAYVEFLEKASVDGALKLDNSLLKGRPIKVTHKRHNVHGFFRGRGGGRGRARGGFRGGYGGGYGYHRPRGRGRGRGRYHPYY</sequence>
<dbReference type="InterPro" id="IPR035979">
    <property type="entry name" value="RBD_domain_sf"/>
</dbReference>
<dbReference type="CDD" id="cd12306">
    <property type="entry name" value="RRM_II_PABPs"/>
    <property type="match status" value="1"/>
</dbReference>
<proteinExistence type="predicted"/>
<dbReference type="Proteomes" id="UP000019335">
    <property type="component" value="Chromosome 1"/>
</dbReference>
<evidence type="ECO:0000313" key="5">
    <source>
        <dbReference type="EMBL" id="EWM30531.1"/>
    </source>
</evidence>
<dbReference type="InterPro" id="IPR000504">
    <property type="entry name" value="RRM_dom"/>
</dbReference>
<protein>
    <submittedName>
        <fullName evidence="5">Polyadenylate-binding protein 2</fullName>
    </submittedName>
</protein>
<evidence type="ECO:0000256" key="1">
    <source>
        <dbReference type="ARBA" id="ARBA00022884"/>
    </source>
</evidence>
<dbReference type="EMBL" id="AZIL01000033">
    <property type="protein sequence ID" value="EWM30531.1"/>
    <property type="molecule type" value="Genomic_DNA"/>
</dbReference>
<dbReference type="SUPFAM" id="SSF54928">
    <property type="entry name" value="RNA-binding domain, RBD"/>
    <property type="match status" value="1"/>
</dbReference>
<feature type="compositionally biased region" description="Basic and acidic residues" evidence="3">
    <location>
        <begin position="58"/>
        <end position="69"/>
    </location>
</feature>
<dbReference type="InterPro" id="IPR012677">
    <property type="entry name" value="Nucleotide-bd_a/b_plait_sf"/>
</dbReference>
<dbReference type="PROSITE" id="PS50102">
    <property type="entry name" value="RRM"/>
    <property type="match status" value="1"/>
</dbReference>
<feature type="domain" description="RRM" evidence="4">
    <location>
        <begin position="123"/>
        <end position="200"/>
    </location>
</feature>
<dbReference type="PANTHER" id="PTHR23236:SF12">
    <property type="entry name" value="EUKARYOTIC INITIATION FACTOR 4B-RELATED"/>
    <property type="match status" value="1"/>
</dbReference>
<dbReference type="Gene3D" id="3.30.70.330">
    <property type="match status" value="1"/>
</dbReference>
<keyword evidence="1 2" id="KW-0694">RNA-binding</keyword>
<feature type="compositionally biased region" description="Low complexity" evidence="3">
    <location>
        <begin position="1"/>
        <end position="12"/>
    </location>
</feature>
<evidence type="ECO:0000256" key="2">
    <source>
        <dbReference type="PROSITE-ProRule" id="PRU00176"/>
    </source>
</evidence>
<evidence type="ECO:0000256" key="3">
    <source>
        <dbReference type="SAM" id="MobiDB-lite"/>
    </source>
</evidence>